<gene>
    <name evidence="1" type="ORF">F8A88_10910</name>
</gene>
<reference evidence="1 2" key="1">
    <citation type="journal article" date="2017" name="Int. J. Syst. Evol. Microbiol.">
        <title>Desulfovibrio senegalensis sp. nov., a mesophilic sulfate reducer isolated from marine sediment.</title>
        <authorList>
            <person name="Thioye A."/>
            <person name="Gam Z.B.A."/>
            <person name="Mbengue M."/>
            <person name="Cayol J.L."/>
            <person name="Joseph-Bartoli M."/>
            <person name="Toure-Kane C."/>
            <person name="Labat M."/>
        </authorList>
    </citation>
    <scope>NUCLEOTIDE SEQUENCE [LARGE SCALE GENOMIC DNA]</scope>
    <source>
        <strain evidence="1 2">DSM 101509</strain>
    </source>
</reference>
<name>A0A6N6N320_9BACT</name>
<dbReference type="AlphaFoldDB" id="A0A6N6N320"/>
<sequence length="397" mass="44941">MSVRIATICPWPEQPSGIADSAYAHVKALVDHCPCEVVIYTENPNPVAMDGVTIHALEDFHAHEQQSPYDAIVVHMGNNEFHVNYLEYLERYTCIVHLHDMVLHHLVTKMTLVENKTQEYFSILEKHYGTNVREMVEALVAKGCGVWDLPCVIDMPLFEPFLEHASACLVSSDFVAGRVRAAMPELPVHRIDLLLHTSERIAASCRKHADVDDTCFNIGVFGIVSPFKKVDVMARVAERLLSEHDNVRLHVVGSVSEPCRDLLEFERRTDGRIRFYGRVNEDDFMCLQSSMHVNCALRYPTMGETSGVVVDSLSVGVPLVVVDVGSYSETPECVKKLSVQDMEEELYSYLRNLLRFPEHYAHLKELFSLYSSCMDSRAQGIVYFKAIMKEISLQAPF</sequence>
<dbReference type="OrthoDB" id="5172124at2"/>
<keyword evidence="2" id="KW-1185">Reference proteome</keyword>
<dbReference type="GO" id="GO:0016740">
    <property type="term" value="F:transferase activity"/>
    <property type="evidence" value="ECO:0007669"/>
    <property type="project" value="UniProtKB-KW"/>
</dbReference>
<dbReference type="Proteomes" id="UP000438699">
    <property type="component" value="Unassembled WGS sequence"/>
</dbReference>
<evidence type="ECO:0000313" key="2">
    <source>
        <dbReference type="Proteomes" id="UP000438699"/>
    </source>
</evidence>
<dbReference type="Pfam" id="PF13692">
    <property type="entry name" value="Glyco_trans_1_4"/>
    <property type="match status" value="1"/>
</dbReference>
<keyword evidence="1" id="KW-0808">Transferase</keyword>
<protein>
    <submittedName>
        <fullName evidence="1">Glycosyltransferase</fullName>
    </submittedName>
</protein>
<organism evidence="1 2">
    <name type="scientific">Pseudodesulfovibrio senegalensis</name>
    <dbReference type="NCBI Taxonomy" id="1721087"/>
    <lineage>
        <taxon>Bacteria</taxon>
        <taxon>Pseudomonadati</taxon>
        <taxon>Thermodesulfobacteriota</taxon>
        <taxon>Desulfovibrionia</taxon>
        <taxon>Desulfovibrionales</taxon>
        <taxon>Desulfovibrionaceae</taxon>
    </lineage>
</organism>
<comment type="caution">
    <text evidence="1">The sequence shown here is derived from an EMBL/GenBank/DDBJ whole genome shotgun (WGS) entry which is preliminary data.</text>
</comment>
<proteinExistence type="predicted"/>
<dbReference type="SUPFAM" id="SSF53756">
    <property type="entry name" value="UDP-Glycosyltransferase/glycogen phosphorylase"/>
    <property type="match status" value="1"/>
</dbReference>
<evidence type="ECO:0000313" key="1">
    <source>
        <dbReference type="EMBL" id="KAB1441446.1"/>
    </source>
</evidence>
<dbReference type="RefSeq" id="WP_151151189.1">
    <property type="nucleotide sequence ID" value="NZ_WAIE01000004.1"/>
</dbReference>
<accession>A0A6N6N320</accession>
<dbReference type="Gene3D" id="3.40.50.2000">
    <property type="entry name" value="Glycogen Phosphorylase B"/>
    <property type="match status" value="1"/>
</dbReference>
<dbReference type="EMBL" id="WAIE01000004">
    <property type="protein sequence ID" value="KAB1441446.1"/>
    <property type="molecule type" value="Genomic_DNA"/>
</dbReference>